<protein>
    <submittedName>
        <fullName evidence="2">Uncharacterized protein</fullName>
    </submittedName>
</protein>
<sequence length="116" mass="12918">MKELRPLRPSIGAQVNNSHHDSNTETEGGVLWPSPASVQLLPQEVRERSGSNSTPNYYYRKGERRHGPSWWSGGQVSPPRVVGSKDDTTNGPPCMLEHYLLNLISRVKRAPDVVVC</sequence>
<evidence type="ECO:0000313" key="3">
    <source>
        <dbReference type="Proteomes" id="UP000499080"/>
    </source>
</evidence>
<dbReference type="Proteomes" id="UP000499080">
    <property type="component" value="Unassembled WGS sequence"/>
</dbReference>
<name>A0A4Y2DLI2_ARAVE</name>
<comment type="caution">
    <text evidence="2">The sequence shown here is derived from an EMBL/GenBank/DDBJ whole genome shotgun (WGS) entry which is preliminary data.</text>
</comment>
<gene>
    <name evidence="2" type="ORF">AVEN_80904_1</name>
</gene>
<feature type="region of interest" description="Disordered" evidence="1">
    <location>
        <begin position="1"/>
        <end position="89"/>
    </location>
</feature>
<organism evidence="2 3">
    <name type="scientific">Araneus ventricosus</name>
    <name type="common">Orbweaver spider</name>
    <name type="synonym">Epeira ventricosa</name>
    <dbReference type="NCBI Taxonomy" id="182803"/>
    <lineage>
        <taxon>Eukaryota</taxon>
        <taxon>Metazoa</taxon>
        <taxon>Ecdysozoa</taxon>
        <taxon>Arthropoda</taxon>
        <taxon>Chelicerata</taxon>
        <taxon>Arachnida</taxon>
        <taxon>Araneae</taxon>
        <taxon>Araneomorphae</taxon>
        <taxon>Entelegynae</taxon>
        <taxon>Araneoidea</taxon>
        <taxon>Araneidae</taxon>
        <taxon>Araneus</taxon>
    </lineage>
</organism>
<evidence type="ECO:0000313" key="2">
    <source>
        <dbReference type="EMBL" id="GBM17611.1"/>
    </source>
</evidence>
<proteinExistence type="predicted"/>
<evidence type="ECO:0000256" key="1">
    <source>
        <dbReference type="SAM" id="MobiDB-lite"/>
    </source>
</evidence>
<keyword evidence="3" id="KW-1185">Reference proteome</keyword>
<dbReference type="EMBL" id="BGPR01000391">
    <property type="protein sequence ID" value="GBM17611.1"/>
    <property type="molecule type" value="Genomic_DNA"/>
</dbReference>
<dbReference type="AlphaFoldDB" id="A0A4Y2DLI2"/>
<reference evidence="2 3" key="1">
    <citation type="journal article" date="2019" name="Sci. Rep.">
        <title>Orb-weaving spider Araneus ventricosus genome elucidates the spidroin gene catalogue.</title>
        <authorList>
            <person name="Kono N."/>
            <person name="Nakamura H."/>
            <person name="Ohtoshi R."/>
            <person name="Moran D.A.P."/>
            <person name="Shinohara A."/>
            <person name="Yoshida Y."/>
            <person name="Fujiwara M."/>
            <person name="Mori M."/>
            <person name="Tomita M."/>
            <person name="Arakawa K."/>
        </authorList>
    </citation>
    <scope>NUCLEOTIDE SEQUENCE [LARGE SCALE GENOMIC DNA]</scope>
</reference>
<accession>A0A4Y2DLI2</accession>